<sequence>MIAFPPHASYHQLSLVSTPVLLLDVHIFFKSTRWRMHINSLSHTQRGFLNAGNDYAYLTPRCKPGLLFPVRQIPRSGVNYVLRQFDNQSLANSN</sequence>
<name>A0A2H3B380_9AGAR</name>
<gene>
    <name evidence="2" type="ORF">ARMSODRAFT_661758</name>
</gene>
<evidence type="ECO:0000313" key="3">
    <source>
        <dbReference type="Proteomes" id="UP000218334"/>
    </source>
</evidence>
<feature type="transmembrane region" description="Helical" evidence="1">
    <location>
        <begin position="12"/>
        <end position="29"/>
    </location>
</feature>
<organism evidence="2 3">
    <name type="scientific">Armillaria solidipes</name>
    <dbReference type="NCBI Taxonomy" id="1076256"/>
    <lineage>
        <taxon>Eukaryota</taxon>
        <taxon>Fungi</taxon>
        <taxon>Dikarya</taxon>
        <taxon>Basidiomycota</taxon>
        <taxon>Agaricomycotina</taxon>
        <taxon>Agaricomycetes</taxon>
        <taxon>Agaricomycetidae</taxon>
        <taxon>Agaricales</taxon>
        <taxon>Marasmiineae</taxon>
        <taxon>Physalacriaceae</taxon>
        <taxon>Armillaria</taxon>
    </lineage>
</organism>
<accession>A0A2H3B380</accession>
<dbReference type="AlphaFoldDB" id="A0A2H3B380"/>
<evidence type="ECO:0000313" key="2">
    <source>
        <dbReference type="EMBL" id="PBK61512.1"/>
    </source>
</evidence>
<keyword evidence="1" id="KW-1133">Transmembrane helix</keyword>
<protein>
    <submittedName>
        <fullName evidence="2">Uncharacterized protein</fullName>
    </submittedName>
</protein>
<reference evidence="3" key="1">
    <citation type="journal article" date="2017" name="Nat. Ecol. Evol.">
        <title>Genome expansion and lineage-specific genetic innovations in the forest pathogenic fungi Armillaria.</title>
        <authorList>
            <person name="Sipos G."/>
            <person name="Prasanna A.N."/>
            <person name="Walter M.C."/>
            <person name="O'Connor E."/>
            <person name="Balint B."/>
            <person name="Krizsan K."/>
            <person name="Kiss B."/>
            <person name="Hess J."/>
            <person name="Varga T."/>
            <person name="Slot J."/>
            <person name="Riley R."/>
            <person name="Boka B."/>
            <person name="Rigling D."/>
            <person name="Barry K."/>
            <person name="Lee J."/>
            <person name="Mihaltcheva S."/>
            <person name="LaButti K."/>
            <person name="Lipzen A."/>
            <person name="Waldron R."/>
            <person name="Moloney N.M."/>
            <person name="Sperisen C."/>
            <person name="Kredics L."/>
            <person name="Vagvoelgyi C."/>
            <person name="Patrignani A."/>
            <person name="Fitzpatrick D."/>
            <person name="Nagy I."/>
            <person name="Doyle S."/>
            <person name="Anderson J.B."/>
            <person name="Grigoriev I.V."/>
            <person name="Gueldener U."/>
            <person name="Muensterkoetter M."/>
            <person name="Nagy L.G."/>
        </authorList>
    </citation>
    <scope>NUCLEOTIDE SEQUENCE [LARGE SCALE GENOMIC DNA]</scope>
    <source>
        <strain evidence="3">28-4</strain>
    </source>
</reference>
<keyword evidence="3" id="KW-1185">Reference proteome</keyword>
<dbReference type="Proteomes" id="UP000218334">
    <property type="component" value="Unassembled WGS sequence"/>
</dbReference>
<evidence type="ECO:0000256" key="1">
    <source>
        <dbReference type="SAM" id="Phobius"/>
    </source>
</evidence>
<keyword evidence="1" id="KW-0472">Membrane</keyword>
<proteinExistence type="predicted"/>
<dbReference type="EMBL" id="KZ293475">
    <property type="protein sequence ID" value="PBK61512.1"/>
    <property type="molecule type" value="Genomic_DNA"/>
</dbReference>
<keyword evidence="1" id="KW-0812">Transmembrane</keyword>